<evidence type="ECO:0000313" key="1">
    <source>
        <dbReference type="EMBL" id="OTM00196.1"/>
    </source>
</evidence>
<reference evidence="1 2" key="1">
    <citation type="submission" date="2017-05" db="EMBL/GenBank/DDBJ databases">
        <authorList>
            <person name="Kreiswirth B."/>
            <person name="Manca C."/>
            <person name="Chen L."/>
            <person name="Evans S."/>
            <person name="Fowler V."/>
            <person name="Patel R."/>
            <person name="Chambers H."/>
            <person name="Bonomo R."/>
            <person name="Paul V."/>
            <person name="Sankar J."/>
            <person name="Gaind R."/>
            <person name="Ray P."/>
            <person name="Gautam V."/>
            <person name="Biswal M."/>
            <person name="Datta S."/>
            <person name="Walia K."/>
            <person name="Adams M."/>
            <person name="Nelson K."/>
            <person name="Sutton G."/>
            <person name="Fouts D."/>
            <person name="Hujer K."/>
            <person name="Hujer A."/>
        </authorList>
    </citation>
    <scope>NUCLEOTIDE SEQUENCE [LARGE SCALE GENOMIC DNA]</scope>
    <source>
        <strain evidence="1 2">PR324</strain>
    </source>
</reference>
<proteinExistence type="predicted"/>
<dbReference type="EMBL" id="NGDO01000017">
    <property type="protein sequence ID" value="OTM00196.1"/>
    <property type="molecule type" value="Genomic_DNA"/>
</dbReference>
<dbReference type="Proteomes" id="UP000194767">
    <property type="component" value="Unassembled WGS sequence"/>
</dbReference>
<organism evidence="1 2">
    <name type="scientific">Acinetobacter nosocomialis</name>
    <dbReference type="NCBI Taxonomy" id="106654"/>
    <lineage>
        <taxon>Bacteria</taxon>
        <taxon>Pseudomonadati</taxon>
        <taxon>Pseudomonadota</taxon>
        <taxon>Gammaproteobacteria</taxon>
        <taxon>Moraxellales</taxon>
        <taxon>Moraxellaceae</taxon>
        <taxon>Acinetobacter</taxon>
        <taxon>Acinetobacter calcoaceticus/baumannii complex</taxon>
    </lineage>
</organism>
<dbReference type="AlphaFoldDB" id="A0AB36M5T1"/>
<protein>
    <recommendedName>
        <fullName evidence="3">MarR family transcriptional regulator</fullName>
    </recommendedName>
</protein>
<name>A0AB36M5T1_ACINO</name>
<gene>
    <name evidence="1" type="ORF">B9X58_04170</name>
</gene>
<evidence type="ECO:0000313" key="2">
    <source>
        <dbReference type="Proteomes" id="UP000194767"/>
    </source>
</evidence>
<dbReference type="RefSeq" id="WP_086222464.1">
    <property type="nucleotide sequence ID" value="NZ_BHGJ01000093.1"/>
</dbReference>
<evidence type="ECO:0008006" key="3">
    <source>
        <dbReference type="Google" id="ProtNLM"/>
    </source>
</evidence>
<sequence>MKHPLDNQTVDWCESSVNKTMSAMFDSLVTFMIVVTKETGRKSSQDYERITGVSKRCAQRQLNALVKSGYLISDGSIPRGYIATDKAKQIFGSAT</sequence>
<accession>A0AB36M5T1</accession>
<comment type="caution">
    <text evidence="1">The sequence shown here is derived from an EMBL/GenBank/DDBJ whole genome shotgun (WGS) entry which is preliminary data.</text>
</comment>